<proteinExistence type="predicted"/>
<protein>
    <submittedName>
        <fullName evidence="2">Uncharacterized protein</fullName>
    </submittedName>
</protein>
<keyword evidence="3" id="KW-1185">Reference proteome</keyword>
<feature type="compositionally biased region" description="Polar residues" evidence="1">
    <location>
        <begin position="59"/>
        <end position="68"/>
    </location>
</feature>
<sequence length="129" mass="14095">MNGNQCLPRPWDSDWPLNAALLLRSVNAARSVEVIHGNSGAATERESDRHALSPRTRTRNAPSRTRGQPLTHPGIKVTDRAGGGGEPTSEETAVRETAAHRRQVTEPQLGNRRDEAHRRARGLAAERPA</sequence>
<reference evidence="2" key="1">
    <citation type="submission" date="2020-03" db="EMBL/GenBank/DDBJ databases">
        <authorList>
            <person name="Weist P."/>
        </authorList>
    </citation>
    <scope>NUCLEOTIDE SEQUENCE</scope>
</reference>
<gene>
    <name evidence="2" type="ORF">PLEPLA_LOCUS23161</name>
</gene>
<evidence type="ECO:0000313" key="3">
    <source>
        <dbReference type="Proteomes" id="UP001153269"/>
    </source>
</evidence>
<dbReference type="EMBL" id="CADEAL010001728">
    <property type="protein sequence ID" value="CAB1435066.1"/>
    <property type="molecule type" value="Genomic_DNA"/>
</dbReference>
<evidence type="ECO:0000313" key="2">
    <source>
        <dbReference type="EMBL" id="CAB1435066.1"/>
    </source>
</evidence>
<dbReference type="AlphaFoldDB" id="A0A9N7UNX9"/>
<name>A0A9N7UNX9_PLEPL</name>
<organism evidence="2 3">
    <name type="scientific">Pleuronectes platessa</name>
    <name type="common">European plaice</name>
    <dbReference type="NCBI Taxonomy" id="8262"/>
    <lineage>
        <taxon>Eukaryota</taxon>
        <taxon>Metazoa</taxon>
        <taxon>Chordata</taxon>
        <taxon>Craniata</taxon>
        <taxon>Vertebrata</taxon>
        <taxon>Euteleostomi</taxon>
        <taxon>Actinopterygii</taxon>
        <taxon>Neopterygii</taxon>
        <taxon>Teleostei</taxon>
        <taxon>Neoteleostei</taxon>
        <taxon>Acanthomorphata</taxon>
        <taxon>Carangaria</taxon>
        <taxon>Pleuronectiformes</taxon>
        <taxon>Pleuronectoidei</taxon>
        <taxon>Pleuronectidae</taxon>
        <taxon>Pleuronectes</taxon>
    </lineage>
</organism>
<evidence type="ECO:0000256" key="1">
    <source>
        <dbReference type="SAM" id="MobiDB-lite"/>
    </source>
</evidence>
<accession>A0A9N7UNX9</accession>
<comment type="caution">
    <text evidence="2">The sequence shown here is derived from an EMBL/GenBank/DDBJ whole genome shotgun (WGS) entry which is preliminary data.</text>
</comment>
<feature type="region of interest" description="Disordered" evidence="1">
    <location>
        <begin position="36"/>
        <end position="129"/>
    </location>
</feature>
<dbReference type="Proteomes" id="UP001153269">
    <property type="component" value="Unassembled WGS sequence"/>
</dbReference>